<evidence type="ECO:0000313" key="2">
    <source>
        <dbReference type="Proteomes" id="UP000555564"/>
    </source>
</evidence>
<sequence>MTDDDISDVVDRRRREDAEYALRLDYAVQYRDETAIEHVIATAAGRVLGVPGGVGFDLVRSIWAWLVVH</sequence>
<dbReference type="RefSeq" id="WP_184982265.1">
    <property type="nucleotide sequence ID" value="NZ_BAAALO010000102.1"/>
</dbReference>
<dbReference type="Proteomes" id="UP000555564">
    <property type="component" value="Unassembled WGS sequence"/>
</dbReference>
<reference evidence="1 2" key="1">
    <citation type="submission" date="2020-08" db="EMBL/GenBank/DDBJ databases">
        <title>Sequencing the genomes of 1000 actinobacteria strains.</title>
        <authorList>
            <person name="Klenk H.-P."/>
        </authorList>
    </citation>
    <scope>NUCLEOTIDE SEQUENCE [LARGE SCALE GENOMIC DNA]</scope>
    <source>
        <strain evidence="1 2">DSM 44936</strain>
    </source>
</reference>
<keyword evidence="2" id="KW-1185">Reference proteome</keyword>
<dbReference type="EMBL" id="JACHIU010000001">
    <property type="protein sequence ID" value="MBB6474068.1"/>
    <property type="molecule type" value="Genomic_DNA"/>
</dbReference>
<evidence type="ECO:0000313" key="1">
    <source>
        <dbReference type="EMBL" id="MBB6474068.1"/>
    </source>
</evidence>
<proteinExistence type="predicted"/>
<name>A0A7X0IFN1_9ACTN</name>
<comment type="caution">
    <text evidence="1">The sequence shown here is derived from an EMBL/GenBank/DDBJ whole genome shotgun (WGS) entry which is preliminary data.</text>
</comment>
<protein>
    <submittedName>
        <fullName evidence="1">Uncharacterized protein</fullName>
    </submittedName>
</protein>
<dbReference type="AlphaFoldDB" id="A0A7X0IFN1"/>
<accession>A0A7X0IFN1</accession>
<gene>
    <name evidence="1" type="ORF">BJ992_003499</name>
</gene>
<organism evidence="1 2">
    <name type="scientific">Sphaerisporangium rubeum</name>
    <dbReference type="NCBI Taxonomy" id="321317"/>
    <lineage>
        <taxon>Bacteria</taxon>
        <taxon>Bacillati</taxon>
        <taxon>Actinomycetota</taxon>
        <taxon>Actinomycetes</taxon>
        <taxon>Streptosporangiales</taxon>
        <taxon>Streptosporangiaceae</taxon>
        <taxon>Sphaerisporangium</taxon>
    </lineage>
</organism>